<comment type="caution">
    <text evidence="3">The sequence shown here is derived from an EMBL/GenBank/DDBJ whole genome shotgun (WGS) entry which is preliminary data.</text>
</comment>
<name>A0A2A2H334_METBR</name>
<evidence type="ECO:0000256" key="2">
    <source>
        <dbReference type="SAM" id="Phobius"/>
    </source>
</evidence>
<keyword evidence="4" id="KW-1185">Reference proteome</keyword>
<dbReference type="Proteomes" id="UP000217784">
    <property type="component" value="Unassembled WGS sequence"/>
</dbReference>
<dbReference type="AlphaFoldDB" id="A0A2A2H334"/>
<evidence type="ECO:0000313" key="4">
    <source>
        <dbReference type="Proteomes" id="UP000217784"/>
    </source>
</evidence>
<evidence type="ECO:0000256" key="1">
    <source>
        <dbReference type="SAM" id="MobiDB-lite"/>
    </source>
</evidence>
<feature type="region of interest" description="Disordered" evidence="1">
    <location>
        <begin position="42"/>
        <end position="82"/>
    </location>
</feature>
<dbReference type="OrthoDB" id="71194at2157"/>
<dbReference type="EMBL" id="LMVM01000037">
    <property type="protein sequence ID" value="PAV03696.1"/>
    <property type="molecule type" value="Genomic_DNA"/>
</dbReference>
<keyword evidence="2" id="KW-0472">Membrane</keyword>
<keyword evidence="2" id="KW-0812">Transmembrane</keyword>
<evidence type="ECO:0000313" key="3">
    <source>
        <dbReference type="EMBL" id="PAV03696.1"/>
    </source>
</evidence>
<feature type="transmembrane region" description="Helical" evidence="2">
    <location>
        <begin position="12"/>
        <end position="32"/>
    </location>
</feature>
<feature type="compositionally biased region" description="Basic residues" evidence="1">
    <location>
        <begin position="60"/>
        <end position="82"/>
    </location>
</feature>
<reference evidence="3 4" key="1">
    <citation type="journal article" date="2017" name="BMC Genomics">
        <title>Genomic analysis of methanogenic archaea reveals a shift towards energy conservation.</title>
        <authorList>
            <person name="Gilmore S.P."/>
            <person name="Henske J.K."/>
            <person name="Sexton J.A."/>
            <person name="Solomon K.V."/>
            <person name="Seppala S."/>
            <person name="Yoo J.I."/>
            <person name="Huyett L.M."/>
            <person name="Pressman A."/>
            <person name="Cogan J.Z."/>
            <person name="Kivenson V."/>
            <person name="Peng X."/>
            <person name="Tan Y."/>
            <person name="Valentine D.L."/>
            <person name="O'Malley M.A."/>
        </authorList>
    </citation>
    <scope>NUCLEOTIDE SEQUENCE [LARGE SCALE GENOMIC DNA]</scope>
    <source>
        <strain evidence="3 4">M.o.H.</strain>
    </source>
</reference>
<dbReference type="RefSeq" id="WP_069583170.1">
    <property type="nucleotide sequence ID" value="NZ_LMVM01000037.1"/>
</dbReference>
<organism evidence="3 4">
    <name type="scientific">Methanobacterium bryantii</name>
    <dbReference type="NCBI Taxonomy" id="2161"/>
    <lineage>
        <taxon>Archaea</taxon>
        <taxon>Methanobacteriati</taxon>
        <taxon>Methanobacteriota</taxon>
        <taxon>Methanomada group</taxon>
        <taxon>Methanobacteria</taxon>
        <taxon>Methanobacteriales</taxon>
        <taxon>Methanobacteriaceae</taxon>
        <taxon>Methanobacterium</taxon>
    </lineage>
</organism>
<protein>
    <submittedName>
        <fullName evidence="3">Uncharacterized protein</fullName>
    </submittedName>
</protein>
<accession>A0A2A2H334</accession>
<keyword evidence="2" id="KW-1133">Transmembrane helix</keyword>
<sequence length="233" mass="26898">MFVAPSWLEGLLIQVGMYIVIPLIIATVVAVVKWKKLNDMEPHHKEPHHKETHHKESPHNKSHHKEPHHKKPPHKEPHHRGSNHKGSLIITFVLAFIVSIIAVYPLGCVYWWSAYEVPSVQEKIITVQGWETKPGIIADKYGRMVIDNANELMLVTTSNEGFFNNENFLFQKFNTRDIFNQLKVGGTYKIKYYGWRNGYNSGFPNVLSVEQVINETNATNNDYNKYFGTKLAY</sequence>
<gene>
    <name evidence="3" type="ORF">ASJ80_01650</name>
</gene>
<feature type="transmembrane region" description="Helical" evidence="2">
    <location>
        <begin position="88"/>
        <end position="112"/>
    </location>
</feature>
<proteinExistence type="predicted"/>